<dbReference type="InterPro" id="IPR003488">
    <property type="entry name" value="DprA"/>
</dbReference>
<dbReference type="GO" id="GO:0009294">
    <property type="term" value="P:DNA-mediated transformation"/>
    <property type="evidence" value="ECO:0007669"/>
    <property type="project" value="InterPro"/>
</dbReference>
<feature type="domain" description="Smf/DprA SLOG" evidence="2">
    <location>
        <begin position="11"/>
        <end position="206"/>
    </location>
</feature>
<accession>A0A939LTF3</accession>
<protein>
    <submittedName>
        <fullName evidence="3">DNA-processing protein DprA</fullName>
    </submittedName>
</protein>
<evidence type="ECO:0000313" key="4">
    <source>
        <dbReference type="Proteomes" id="UP000664398"/>
    </source>
</evidence>
<dbReference type="Gene3D" id="3.40.50.450">
    <property type="match status" value="1"/>
</dbReference>
<dbReference type="Pfam" id="PF02481">
    <property type="entry name" value="DNA_processg_A"/>
    <property type="match status" value="1"/>
</dbReference>
<dbReference type="PANTHER" id="PTHR43022:SF1">
    <property type="entry name" value="PROTEIN SMF"/>
    <property type="match status" value="1"/>
</dbReference>
<dbReference type="Proteomes" id="UP000664398">
    <property type="component" value="Unassembled WGS sequence"/>
</dbReference>
<gene>
    <name evidence="3" type="ORF">J4H91_03995</name>
</gene>
<keyword evidence="4" id="KW-1185">Reference proteome</keyword>
<dbReference type="PANTHER" id="PTHR43022">
    <property type="entry name" value="PROTEIN SMF"/>
    <property type="match status" value="1"/>
</dbReference>
<name>A0A939LTF3_9MICO</name>
<sequence length="247" mass="25702">MPHTGLAALGERAPLALWTRGRNELIAEGIVSRLTITGTRAPSRYGNEIARDFTYALVEQGIIIVSGAAYGIDGIAHHAALTIDRDTIGVLASSIDRPYPASNTSQIRRIGDDGLLITETPPGAPPPTVTRVQQRARLLAALSGATLIVEAAEHCESLRVADHALALGRPVAAIPGPITAGVSGGCHLLIGDGRARLVSTPEDVAQLCAGANSRPPAPLPPVLDEPAALTRERSGAGRLTRIERIAS</sequence>
<dbReference type="EMBL" id="JAGDYL010000005">
    <property type="protein sequence ID" value="MBO1804479.1"/>
    <property type="molecule type" value="Genomic_DNA"/>
</dbReference>
<dbReference type="SUPFAM" id="SSF102405">
    <property type="entry name" value="MCP/YpsA-like"/>
    <property type="match status" value="1"/>
</dbReference>
<comment type="similarity">
    <text evidence="1">Belongs to the DprA/Smf family.</text>
</comment>
<dbReference type="InterPro" id="IPR057666">
    <property type="entry name" value="DrpA_SLOG"/>
</dbReference>
<organism evidence="3 4">
    <name type="scientific">Leucobacter ruminantium</name>
    <dbReference type="NCBI Taxonomy" id="1289170"/>
    <lineage>
        <taxon>Bacteria</taxon>
        <taxon>Bacillati</taxon>
        <taxon>Actinomycetota</taxon>
        <taxon>Actinomycetes</taxon>
        <taxon>Micrococcales</taxon>
        <taxon>Microbacteriaceae</taxon>
        <taxon>Leucobacter</taxon>
    </lineage>
</organism>
<proteinExistence type="inferred from homology"/>
<evidence type="ECO:0000259" key="2">
    <source>
        <dbReference type="Pfam" id="PF02481"/>
    </source>
</evidence>
<evidence type="ECO:0000256" key="1">
    <source>
        <dbReference type="ARBA" id="ARBA00006525"/>
    </source>
</evidence>
<reference evidence="3" key="1">
    <citation type="submission" date="2021-03" db="EMBL/GenBank/DDBJ databases">
        <title>Leucobacter chromiisoli sp. nov., isolated from chromium-containing soil of chemical plant.</title>
        <authorList>
            <person name="Xu Z."/>
        </authorList>
    </citation>
    <scope>NUCLEOTIDE SEQUENCE</scope>
    <source>
        <strain evidence="3">A2</strain>
    </source>
</reference>
<comment type="caution">
    <text evidence="3">The sequence shown here is derived from an EMBL/GenBank/DDBJ whole genome shotgun (WGS) entry which is preliminary data.</text>
</comment>
<evidence type="ECO:0000313" key="3">
    <source>
        <dbReference type="EMBL" id="MBO1804479.1"/>
    </source>
</evidence>
<dbReference type="AlphaFoldDB" id="A0A939LTF3"/>